<keyword evidence="8" id="KW-0238">DNA-binding</keyword>
<evidence type="ECO:0000256" key="6">
    <source>
        <dbReference type="ARBA" id="ARBA00022839"/>
    </source>
</evidence>
<reference evidence="10 11" key="1">
    <citation type="submission" date="2014-01" db="EMBL/GenBank/DDBJ databases">
        <authorList>
            <person name="Zelazny A."/>
            <person name="Olivier K."/>
            <person name="Sampaio E.P."/>
            <person name="Holland S.M."/>
            <person name="Tallon L.J."/>
            <person name="Sadzewicz L.K."/>
            <person name="Sengamalay N."/>
            <person name="Fraser C.M."/>
            <person name="Hine E."/>
            <person name="Shefchek K.A."/>
            <person name="Das S.P."/>
            <person name="Shallom S.J."/>
            <person name="Agrawal S."/>
            <person name="Tettelin H."/>
        </authorList>
    </citation>
    <scope>NUCLEOTIDE SEQUENCE [LARGE SCALE GENOMIC DNA]</scope>
    <source>
        <strain evidence="10 11">MAB_030201_1075</strain>
    </source>
</reference>
<dbReference type="InterPro" id="IPR013986">
    <property type="entry name" value="DExx_box_DNA_helicase_dom_sf"/>
</dbReference>
<keyword evidence="5" id="KW-0347">Helicase</keyword>
<proteinExistence type="predicted"/>
<dbReference type="GO" id="GO:0006281">
    <property type="term" value="P:DNA repair"/>
    <property type="evidence" value="ECO:0007669"/>
    <property type="project" value="UniProtKB-KW"/>
</dbReference>
<dbReference type="Gene3D" id="1.10.10.160">
    <property type="match status" value="1"/>
</dbReference>
<protein>
    <submittedName>
        <fullName evidence="10">Exodeoxyribonuclease V, gamma subunit</fullName>
    </submittedName>
</protein>
<evidence type="ECO:0000256" key="8">
    <source>
        <dbReference type="ARBA" id="ARBA00023125"/>
    </source>
</evidence>
<sequence length="287" mass="32481">MALHLRRAERTDMLADGLARLLAVPAPDPFAEELVLVPAEGIERWLSQRLSDRLGVCAGVRFRSPRSLIAEITGTVDNDPWSPDALVWPLLTVIDENLHQSWAVPLASHLGALEAGEERELRQGRRYAVARRLAGLFASYARQRPELLVSWLDGDPAEPDLAWQPPLWRALVARVDAVPRMFDTTGSVLACGRRHWICRRAYPCSGIRGSRSPISNCSMPWRRITTCTCGYRTPAMRYGRRWRATTARSRGARTSRIVRCVIRYWPRWDAMSVNCSAPCPNQRQMNI</sequence>
<organism evidence="10 11">
    <name type="scientific">Mycobacteroides abscessus MAB_030201_1075</name>
    <dbReference type="NCBI Taxonomy" id="1335410"/>
    <lineage>
        <taxon>Bacteria</taxon>
        <taxon>Bacillati</taxon>
        <taxon>Actinomycetota</taxon>
        <taxon>Actinomycetes</taxon>
        <taxon>Mycobacteriales</taxon>
        <taxon>Mycobacteriaceae</taxon>
        <taxon>Mycobacteroides</taxon>
        <taxon>Mycobacteroides abscessus</taxon>
    </lineage>
</organism>
<dbReference type="GO" id="GO:0003677">
    <property type="term" value="F:DNA binding"/>
    <property type="evidence" value="ECO:0007669"/>
    <property type="project" value="UniProtKB-KW"/>
</dbReference>
<evidence type="ECO:0000256" key="5">
    <source>
        <dbReference type="ARBA" id="ARBA00022806"/>
    </source>
</evidence>
<evidence type="ECO:0000256" key="9">
    <source>
        <dbReference type="ARBA" id="ARBA00023204"/>
    </source>
</evidence>
<evidence type="ECO:0000256" key="4">
    <source>
        <dbReference type="ARBA" id="ARBA00022801"/>
    </source>
</evidence>
<evidence type="ECO:0000256" key="2">
    <source>
        <dbReference type="ARBA" id="ARBA00022741"/>
    </source>
</evidence>
<keyword evidence="9" id="KW-0234">DNA repair</keyword>
<dbReference type="PANTHER" id="PTHR30591:SF1">
    <property type="entry name" value="RECBCD ENZYME SUBUNIT RECC"/>
    <property type="match status" value="1"/>
</dbReference>
<keyword evidence="7" id="KW-0067">ATP-binding</keyword>
<keyword evidence="4" id="KW-0378">Hydrolase</keyword>
<dbReference type="GO" id="GO:0004527">
    <property type="term" value="F:exonuclease activity"/>
    <property type="evidence" value="ECO:0007669"/>
    <property type="project" value="UniProtKB-KW"/>
</dbReference>
<gene>
    <name evidence="10" type="ORF">L829_1071</name>
</gene>
<evidence type="ECO:0000313" key="10">
    <source>
        <dbReference type="EMBL" id="ETZ87524.1"/>
    </source>
</evidence>
<dbReference type="GO" id="GO:0004386">
    <property type="term" value="F:helicase activity"/>
    <property type="evidence" value="ECO:0007669"/>
    <property type="project" value="UniProtKB-KW"/>
</dbReference>
<dbReference type="InterPro" id="IPR027417">
    <property type="entry name" value="P-loop_NTPase"/>
</dbReference>
<dbReference type="AlphaFoldDB" id="A0A829PEE6"/>
<dbReference type="PANTHER" id="PTHR30591">
    <property type="entry name" value="RECBCD ENZYME SUBUNIT RECC"/>
    <property type="match status" value="1"/>
</dbReference>
<evidence type="ECO:0000256" key="1">
    <source>
        <dbReference type="ARBA" id="ARBA00022722"/>
    </source>
</evidence>
<evidence type="ECO:0000256" key="7">
    <source>
        <dbReference type="ARBA" id="ARBA00022840"/>
    </source>
</evidence>
<dbReference type="Proteomes" id="UP000019854">
    <property type="component" value="Unassembled WGS sequence"/>
</dbReference>
<keyword evidence="3" id="KW-0227">DNA damage</keyword>
<dbReference type="SUPFAM" id="SSF52540">
    <property type="entry name" value="P-loop containing nucleoside triphosphate hydrolases"/>
    <property type="match status" value="1"/>
</dbReference>
<name>A0A829PEE6_9MYCO</name>
<keyword evidence="6" id="KW-0269">Exonuclease</keyword>
<dbReference type="Gene3D" id="3.40.50.10930">
    <property type="match status" value="1"/>
</dbReference>
<dbReference type="GO" id="GO:0006310">
    <property type="term" value="P:DNA recombination"/>
    <property type="evidence" value="ECO:0007669"/>
    <property type="project" value="TreeGrafter"/>
</dbReference>
<comment type="caution">
    <text evidence="10">The sequence shown here is derived from an EMBL/GenBank/DDBJ whole genome shotgun (WGS) entry which is preliminary data.</text>
</comment>
<keyword evidence="1" id="KW-0540">Nuclease</keyword>
<evidence type="ECO:0000256" key="3">
    <source>
        <dbReference type="ARBA" id="ARBA00022763"/>
    </source>
</evidence>
<keyword evidence="2" id="KW-0547">Nucleotide-binding</keyword>
<evidence type="ECO:0000313" key="11">
    <source>
        <dbReference type="Proteomes" id="UP000019854"/>
    </source>
</evidence>
<accession>A0A829PEE6</accession>
<dbReference type="GO" id="GO:0005524">
    <property type="term" value="F:ATP binding"/>
    <property type="evidence" value="ECO:0007669"/>
    <property type="project" value="UniProtKB-KW"/>
</dbReference>
<dbReference type="Pfam" id="PF04257">
    <property type="entry name" value="Exonuc_V_gamma"/>
    <property type="match status" value="1"/>
</dbReference>
<dbReference type="EMBL" id="JAOX01000001">
    <property type="protein sequence ID" value="ETZ87524.1"/>
    <property type="molecule type" value="Genomic_DNA"/>
</dbReference>